<accession>A0A643K074</accession>
<organism evidence="1">
    <name type="scientific">Haloferax sp. CBA1149</name>
    <dbReference type="NCBI Taxonomy" id="2650753"/>
    <lineage>
        <taxon>Archaea</taxon>
        <taxon>Methanobacteriati</taxon>
        <taxon>Methanobacteriota</taxon>
        <taxon>Stenosarchaea group</taxon>
        <taxon>Halobacteria</taxon>
        <taxon>Halobacteriales</taxon>
        <taxon>Haloferacaceae</taxon>
        <taxon>Haloferax</taxon>
    </lineage>
</organism>
<dbReference type="Pfam" id="PF01941">
    <property type="entry name" value="AdoMet_Synthase"/>
    <property type="match status" value="1"/>
</dbReference>
<reference evidence="1" key="1">
    <citation type="submission" date="2019-09" db="EMBL/GenBank/DDBJ databases">
        <title>Genomic analysis of Haloferax sp. CBA1149.</title>
        <authorList>
            <person name="Roh S.W."/>
        </authorList>
    </citation>
    <scope>NUCLEOTIDE SEQUENCE</scope>
    <source>
        <strain evidence="1">CBA1149</strain>
    </source>
</reference>
<dbReference type="Gene3D" id="3.30.300.340">
    <property type="entry name" value="S-adenosylmethionine synthetase, N-terminal domain"/>
    <property type="match status" value="1"/>
</dbReference>
<keyword evidence="1" id="KW-0808">Transferase</keyword>
<dbReference type="InterPro" id="IPR042543">
    <property type="entry name" value="AdoMet_synthase_2"/>
</dbReference>
<dbReference type="RefSeq" id="WP_151137193.1">
    <property type="nucleotide sequence ID" value="NZ_VZUS01000001.1"/>
</dbReference>
<comment type="caution">
    <text evidence="1">The sequence shown here is derived from an EMBL/GenBank/DDBJ whole genome shotgun (WGS) entry which is preliminary data.</text>
</comment>
<gene>
    <name evidence="1" type="ORF">Hfx1149_08160</name>
</gene>
<dbReference type="InterPro" id="IPR042544">
    <property type="entry name" value="AdoMet_synthase_3"/>
</dbReference>
<dbReference type="GO" id="GO:0004478">
    <property type="term" value="F:methionine adenosyltransferase activity"/>
    <property type="evidence" value="ECO:0007669"/>
    <property type="project" value="UniProtKB-EC"/>
</dbReference>
<dbReference type="AlphaFoldDB" id="A0A643K074"/>
<evidence type="ECO:0000313" key="1">
    <source>
        <dbReference type="EMBL" id="KAB1188007.1"/>
    </source>
</evidence>
<sequence>MNDRVSVTSVGGDPVARHPTEFVERKGIGHPDSLCDGVAEAVSRRLSRFYRDEFGHILHHNTDKVHLGAGQSQPAFGGGSVVEPIYVLVGGRATTTVGGESVPVDELATAAARDYLLQTVPELSPEHVVVETRIGQTSSDLGSLFERGDEPLANDTSLGVGYAPGTPTERFVRTLEPRLHSELTAVGKDVKLMAVRRGNRLSLTVAAAVIDSHVETLGEYRDVIDRIEALAEQHAADTIDLPVSVTVNNADNYKEESLYLTTTGLSAEAGDDGCVGRGNRANGLITPSRPMSLEATAGKNPVTHVGKLYNLLSLRIARRLGDELGATYSSVQLLSRIGDPVSEPQAVDVVTTVTDDDVVTKAVADEFERIDELRSDLLAGRVAVF</sequence>
<dbReference type="Gene3D" id="3.30.300.280">
    <property type="entry name" value="S-adenosylmethionine synthetase, C-terminal domain"/>
    <property type="match status" value="1"/>
</dbReference>
<dbReference type="EMBL" id="VZUS01000001">
    <property type="protein sequence ID" value="KAB1188007.1"/>
    <property type="molecule type" value="Genomic_DNA"/>
</dbReference>
<dbReference type="PANTHER" id="PTHR36697:SF1">
    <property type="entry name" value="S-ADENOSYLMETHIONINE SYNTHASE"/>
    <property type="match status" value="1"/>
</dbReference>
<dbReference type="Gene3D" id="3.30.300.10">
    <property type="match status" value="1"/>
</dbReference>
<proteinExistence type="predicted"/>
<dbReference type="EC" id="2.5.1.6" evidence="1"/>
<dbReference type="InterPro" id="IPR027790">
    <property type="entry name" value="AdoMet_synthase_2_family"/>
</dbReference>
<dbReference type="PANTHER" id="PTHR36697">
    <property type="entry name" value="S-ADENOSYLMETHIONINE SYNTHASE"/>
    <property type="match status" value="1"/>
</dbReference>
<name>A0A643K074_9EURY</name>
<protein>
    <submittedName>
        <fullName evidence="1">Methionine adenosyltransferase</fullName>
        <ecNumber evidence="1">2.5.1.6</ecNumber>
    </submittedName>
</protein>